<keyword evidence="1" id="KW-0175">Coiled coil</keyword>
<dbReference type="Pfam" id="PF03837">
    <property type="entry name" value="RecT"/>
    <property type="match status" value="1"/>
</dbReference>
<dbReference type="EMBL" id="QOVW01000001">
    <property type="protein sequence ID" value="RDB37382.1"/>
    <property type="molecule type" value="Genomic_DNA"/>
</dbReference>
<dbReference type="InterPro" id="IPR010183">
    <property type="entry name" value="Phage_lambda_Bet"/>
</dbReference>
<feature type="coiled-coil region" evidence="1">
    <location>
        <begin position="222"/>
        <end position="324"/>
    </location>
</feature>
<proteinExistence type="predicted"/>
<organism evidence="2 3">
    <name type="scientific">Spirobacillus cienkowskii</name>
    <dbReference type="NCBI Taxonomy" id="495820"/>
    <lineage>
        <taxon>Bacteria</taxon>
        <taxon>Pseudomonadati</taxon>
        <taxon>Bdellovibrionota</taxon>
        <taxon>Oligoflexia</taxon>
        <taxon>Silvanigrellales</taxon>
        <taxon>Spirobacillus</taxon>
    </lineage>
</organism>
<sequence>MSIVCNKKYFSFKIDLLKNLYYMYICSIVSKHKFQKESNMTALVKKTSTVSLQSNFTEDQINVIKNSIAKGATNEELEMFLYTCKRTGLDPFSKQIYSVQFGKSRTVIVSIDGFRAIASRNPEYAGQTTTLFCGKDGVWSEIWLGESSKAEYPFAAKVGIYRTGYTEPTYAIAKWDSYVQKYTSGIISDMWKKFPELMLGKCAEALALRKAFPNDLSGLYSNEEMSQAYNNEESKNEKQINKVQEQNEEKVYVAEVVVENKQKENNSKIIVQNEVIETLKNINNNNEKFNKKNAVQKEIFKKFMQEIETVIKIKQEQITDAEKKDKLLQVYVFFSEKSAGVPLSKLKDHILSIEKEFVYASAC</sequence>
<gene>
    <name evidence="2" type="primary">bet</name>
    <name evidence="2" type="ORF">DCC88_00205</name>
</gene>
<dbReference type="Proteomes" id="UP000253934">
    <property type="component" value="Unassembled WGS sequence"/>
</dbReference>
<dbReference type="GO" id="GO:0006310">
    <property type="term" value="P:DNA recombination"/>
    <property type="evidence" value="ECO:0007669"/>
    <property type="project" value="InterPro"/>
</dbReference>
<name>A0A369KUU3_9BACT</name>
<dbReference type="InterPro" id="IPR018330">
    <property type="entry name" value="RecT_fam"/>
</dbReference>
<evidence type="ECO:0000313" key="2">
    <source>
        <dbReference type="EMBL" id="RDB37382.1"/>
    </source>
</evidence>
<dbReference type="AlphaFoldDB" id="A0A369KUU3"/>
<protein>
    <submittedName>
        <fullName evidence="2">Phage recombination protein Bet</fullName>
    </submittedName>
</protein>
<dbReference type="GO" id="GO:0003677">
    <property type="term" value="F:DNA binding"/>
    <property type="evidence" value="ECO:0007669"/>
    <property type="project" value="InterPro"/>
</dbReference>
<keyword evidence="3" id="KW-1185">Reference proteome</keyword>
<evidence type="ECO:0000256" key="1">
    <source>
        <dbReference type="SAM" id="Coils"/>
    </source>
</evidence>
<dbReference type="NCBIfam" id="TIGR01913">
    <property type="entry name" value="bet_lambda"/>
    <property type="match status" value="1"/>
</dbReference>
<evidence type="ECO:0000313" key="3">
    <source>
        <dbReference type="Proteomes" id="UP000253934"/>
    </source>
</evidence>
<accession>A0A369KUU3</accession>
<reference evidence="2" key="1">
    <citation type="submission" date="2018-04" db="EMBL/GenBank/DDBJ databases">
        <title>Draft genome sequence of the Candidatus Spirobacillus cienkowskii, a pathogen of freshwater Daphnia species, reconstructed from hemolymph metagenomic reads.</title>
        <authorList>
            <person name="Bresciani L."/>
            <person name="Lemos L.N."/>
            <person name="Wale N."/>
            <person name="Lin J.Y."/>
            <person name="Fernandes G.R."/>
            <person name="Duffy M.A."/>
            <person name="Rodrigues J.M."/>
        </authorList>
    </citation>
    <scope>NUCLEOTIDE SEQUENCE [LARGE SCALE GENOMIC DNA]</scope>
    <source>
        <strain evidence="2">Binning01</strain>
    </source>
</reference>
<comment type="caution">
    <text evidence="2">The sequence shown here is derived from an EMBL/GenBank/DDBJ whole genome shotgun (WGS) entry which is preliminary data.</text>
</comment>